<gene>
    <name evidence="8" type="primary">purR</name>
    <name evidence="8" type="ORF">EFD62_06930</name>
</gene>
<dbReference type="GO" id="GO:0003677">
    <property type="term" value="F:DNA binding"/>
    <property type="evidence" value="ECO:0007669"/>
    <property type="project" value="UniProtKB-KW"/>
</dbReference>
<evidence type="ECO:0000256" key="4">
    <source>
        <dbReference type="ARBA" id="ARBA00023163"/>
    </source>
</evidence>
<evidence type="ECO:0000313" key="8">
    <source>
        <dbReference type="EMBL" id="RXE59391.1"/>
    </source>
</evidence>
<dbReference type="GO" id="GO:0045892">
    <property type="term" value="P:negative regulation of DNA-templated transcription"/>
    <property type="evidence" value="ECO:0007669"/>
    <property type="project" value="InterPro"/>
</dbReference>
<evidence type="ECO:0000256" key="1">
    <source>
        <dbReference type="ARBA" id="ARBA00011738"/>
    </source>
</evidence>
<protein>
    <submittedName>
        <fullName evidence="8">Pur operon repressor</fullName>
    </submittedName>
</protein>
<dbReference type="Gene3D" id="1.10.10.10">
    <property type="entry name" value="Winged helix-like DNA-binding domain superfamily/Winged helix DNA-binding domain"/>
    <property type="match status" value="1"/>
</dbReference>
<dbReference type="InterPro" id="IPR015265">
    <property type="entry name" value="PuR_N"/>
</dbReference>
<accession>A0A4Q0I543</accession>
<keyword evidence="4" id="KW-0804">Transcription</keyword>
<name>A0A4Q0I543_9FIRM</name>
<dbReference type="Pfam" id="PF09182">
    <property type="entry name" value="PuR_N"/>
    <property type="match status" value="1"/>
</dbReference>
<dbReference type="CDD" id="cd06223">
    <property type="entry name" value="PRTases_typeI"/>
    <property type="match status" value="1"/>
</dbReference>
<organism evidence="8 9">
    <name type="scientific">Acetivibrio mesophilus</name>
    <dbReference type="NCBI Taxonomy" id="2487273"/>
    <lineage>
        <taxon>Bacteria</taxon>
        <taxon>Bacillati</taxon>
        <taxon>Bacillota</taxon>
        <taxon>Clostridia</taxon>
        <taxon>Eubacteriales</taxon>
        <taxon>Oscillospiraceae</taxon>
        <taxon>Acetivibrio</taxon>
    </lineage>
</organism>
<dbReference type="SUPFAM" id="SSF46785">
    <property type="entry name" value="Winged helix' DNA-binding domain"/>
    <property type="match status" value="1"/>
</dbReference>
<dbReference type="Pfam" id="PF00156">
    <property type="entry name" value="Pribosyltran"/>
    <property type="match status" value="1"/>
</dbReference>
<dbReference type="NCBIfam" id="TIGR01743">
    <property type="entry name" value="purR_Bsub"/>
    <property type="match status" value="1"/>
</dbReference>
<dbReference type="Proteomes" id="UP000289166">
    <property type="component" value="Unassembled WGS sequence"/>
</dbReference>
<keyword evidence="9" id="KW-1185">Reference proteome</keyword>
<dbReference type="InterPro" id="IPR029057">
    <property type="entry name" value="PRTase-like"/>
</dbReference>
<comment type="subunit">
    <text evidence="1">Homodimer.</text>
</comment>
<dbReference type="AlphaFoldDB" id="A0A4Q0I543"/>
<dbReference type="OrthoDB" id="4213751at2"/>
<evidence type="ECO:0000256" key="2">
    <source>
        <dbReference type="ARBA" id="ARBA00023015"/>
    </source>
</evidence>
<evidence type="ECO:0000256" key="3">
    <source>
        <dbReference type="ARBA" id="ARBA00023125"/>
    </source>
</evidence>
<sequence length="272" mass="30122">MEKFHRNERLAVLMKTLCDSPGETFTLGSFADMFGSAKSTISEDIDIVQNLLEKFDLGSIESMSGSLGGIRFVPSYKKDKIKSILNSLCQDLSNSQRILPGGYLYMLDIIYDPKKISDIGYIFAGHFYKREIDCVITVETKGIPLAFATAKQLGVPLVIARHNSEATDGPSVNINYVSGSSKKIQTMVLPMRALKGYSRLLFIDDFMKGGGTAKGIIDMVREFESEVVGIGVVIETLEPSKKLVDDYVSLLTLNIVNTEDKIIDLKPSKEWI</sequence>
<dbReference type="RefSeq" id="WP_069195665.1">
    <property type="nucleotide sequence ID" value="NZ_RLII01000006.1"/>
</dbReference>
<dbReference type="InterPro" id="IPR010078">
    <property type="entry name" value="PurR_Bsub"/>
</dbReference>
<dbReference type="SUPFAM" id="SSF53271">
    <property type="entry name" value="PRTase-like"/>
    <property type="match status" value="1"/>
</dbReference>
<evidence type="ECO:0000256" key="5">
    <source>
        <dbReference type="ARBA" id="ARBA00049656"/>
    </source>
</evidence>
<comment type="caution">
    <text evidence="8">The sequence shown here is derived from an EMBL/GenBank/DDBJ whole genome shotgun (WGS) entry which is preliminary data.</text>
</comment>
<reference evidence="9" key="1">
    <citation type="submission" date="2018-11" db="EMBL/GenBank/DDBJ databases">
        <title>Genome sequencing of a novel mesophilic and cellulolytic organism within the genus Hungateiclostridium.</title>
        <authorList>
            <person name="Rettenmaier R."/>
            <person name="Liebl W."/>
            <person name="Zverlov V."/>
        </authorList>
    </citation>
    <scope>NUCLEOTIDE SEQUENCE [LARGE SCALE GENOMIC DNA]</scope>
    <source>
        <strain evidence="9">N2K1</strain>
    </source>
</reference>
<dbReference type="InterPro" id="IPR000836">
    <property type="entry name" value="PRTase_dom"/>
</dbReference>
<dbReference type="GO" id="GO:0045982">
    <property type="term" value="P:negative regulation of purine nucleobase metabolic process"/>
    <property type="evidence" value="ECO:0007669"/>
    <property type="project" value="InterPro"/>
</dbReference>
<comment type="similarity">
    <text evidence="5">Belongs to the purine/pyrimidine phosphoribosyltransferase family. PurR subfamily.</text>
</comment>
<dbReference type="EMBL" id="RLII01000006">
    <property type="protein sequence ID" value="RXE59391.1"/>
    <property type="molecule type" value="Genomic_DNA"/>
</dbReference>
<feature type="domain" description="Phosphoribosyltransferase" evidence="6">
    <location>
        <begin position="126"/>
        <end position="254"/>
    </location>
</feature>
<feature type="domain" description="Bacterial purine repressor N-terminal" evidence="7">
    <location>
        <begin position="5"/>
        <end position="74"/>
    </location>
</feature>
<keyword evidence="2" id="KW-0805">Transcription regulation</keyword>
<evidence type="ECO:0000313" key="9">
    <source>
        <dbReference type="Proteomes" id="UP000289166"/>
    </source>
</evidence>
<proteinExistence type="inferred from homology"/>
<dbReference type="InterPro" id="IPR036390">
    <property type="entry name" value="WH_DNA-bd_sf"/>
</dbReference>
<dbReference type="PANTHER" id="PTHR43864:SF2">
    <property type="entry name" value="PUR OPERON REPRESSOR"/>
    <property type="match status" value="1"/>
</dbReference>
<keyword evidence="3" id="KW-0238">DNA-binding</keyword>
<dbReference type="PANTHER" id="PTHR43864">
    <property type="entry name" value="HYPOXANTHINE/GUANINE PHOSPHORIBOSYLTRANSFERASE"/>
    <property type="match status" value="1"/>
</dbReference>
<evidence type="ECO:0000259" key="7">
    <source>
        <dbReference type="Pfam" id="PF09182"/>
    </source>
</evidence>
<dbReference type="InterPro" id="IPR050118">
    <property type="entry name" value="Pur/Pyrimidine_PRTase"/>
</dbReference>
<dbReference type="InterPro" id="IPR036388">
    <property type="entry name" value="WH-like_DNA-bd_sf"/>
</dbReference>
<evidence type="ECO:0000259" key="6">
    <source>
        <dbReference type="Pfam" id="PF00156"/>
    </source>
</evidence>
<dbReference type="Gene3D" id="3.40.50.2020">
    <property type="match status" value="1"/>
</dbReference>